<reference evidence="2" key="2">
    <citation type="submission" date="2023-02" db="EMBL/GenBank/DDBJ databases">
        <authorList>
            <person name="Lu C.-H."/>
        </authorList>
    </citation>
    <scope>NUCLEOTIDE SEQUENCE</scope>
    <source>
        <strain evidence="2">22TCCZM01-4</strain>
    </source>
</reference>
<evidence type="ECO:0000256" key="1">
    <source>
        <dbReference type="SAM" id="MobiDB-lite"/>
    </source>
</evidence>
<reference evidence="2" key="1">
    <citation type="journal article" date="2023" name="Front. Microbiol.">
        <title>Ralstonia chuxiongensis sp. nov., Ralstonia mojiangensis sp. nov., and Ralstonia soli sp. nov., isolated from tobacco fields, are three novel species in the family Burkholderiaceae.</title>
        <authorList>
            <person name="Lu C.H."/>
            <person name="Zhang Y.Y."/>
            <person name="Jiang N."/>
            <person name="Chen W."/>
            <person name="Shao X."/>
            <person name="Zhao Z.M."/>
            <person name="Lu W.L."/>
            <person name="Hu X."/>
            <person name="Xi Y.X."/>
            <person name="Zou S.Y."/>
            <person name="Wei Q.J."/>
            <person name="Lin Z.L."/>
            <person name="Gong L."/>
            <person name="Gai X.T."/>
            <person name="Zhang L.Q."/>
            <person name="Li J.Y."/>
            <person name="Jin Y."/>
            <person name="Xia Z.Y."/>
        </authorList>
    </citation>
    <scope>NUCLEOTIDE SEQUENCE</scope>
    <source>
        <strain evidence="2">22TCCZM01-4</strain>
    </source>
</reference>
<name>A0AAE3I6C5_9RALS</name>
<dbReference type="EMBL" id="JAOCQJ010000004">
    <property type="protein sequence ID" value="MCT7317438.1"/>
    <property type="molecule type" value="Genomic_DNA"/>
</dbReference>
<protein>
    <submittedName>
        <fullName evidence="2">Uncharacterized protein</fullName>
    </submittedName>
</protein>
<dbReference type="AlphaFoldDB" id="A0AAE3I6C5"/>
<evidence type="ECO:0000313" key="2">
    <source>
        <dbReference type="EMBL" id="MCT7317438.1"/>
    </source>
</evidence>
<feature type="compositionally biased region" description="Basic residues" evidence="1">
    <location>
        <begin position="79"/>
        <end position="91"/>
    </location>
</feature>
<dbReference type="SUPFAM" id="SSF69279">
    <property type="entry name" value="Phage tail proteins"/>
    <property type="match status" value="1"/>
</dbReference>
<gene>
    <name evidence="2" type="ORF">N5I87_15640</name>
</gene>
<sequence>MGKKLAGQVIVHVDQTGESDANFLSRLAKEFDAIATVKNGTLLFIPASEPASGSRLLLPTVDITRASGDAHTFSVADRSRRRRRPPRTPTT</sequence>
<feature type="region of interest" description="Disordered" evidence="1">
    <location>
        <begin position="69"/>
        <end position="91"/>
    </location>
</feature>
<organism evidence="2 3">
    <name type="scientific">Ralstonia mojiangensis</name>
    <dbReference type="NCBI Taxonomy" id="2953895"/>
    <lineage>
        <taxon>Bacteria</taxon>
        <taxon>Pseudomonadati</taxon>
        <taxon>Pseudomonadota</taxon>
        <taxon>Betaproteobacteria</taxon>
        <taxon>Burkholderiales</taxon>
        <taxon>Burkholderiaceae</taxon>
        <taxon>Ralstonia</taxon>
    </lineage>
</organism>
<proteinExistence type="predicted"/>
<dbReference type="RefSeq" id="WP_252693677.1">
    <property type="nucleotide sequence ID" value="NZ_JAMXHU010000004.1"/>
</dbReference>
<accession>A0AAE3I6C5</accession>
<evidence type="ECO:0000313" key="3">
    <source>
        <dbReference type="Proteomes" id="UP001164374"/>
    </source>
</evidence>
<comment type="caution">
    <text evidence="2">The sequence shown here is derived from an EMBL/GenBank/DDBJ whole genome shotgun (WGS) entry which is preliminary data.</text>
</comment>
<dbReference type="Proteomes" id="UP001164374">
    <property type="component" value="Unassembled WGS sequence"/>
</dbReference>